<feature type="domain" description="PIR2-like helical" evidence="2">
    <location>
        <begin position="53"/>
        <end position="167"/>
    </location>
</feature>
<dbReference type="InterPro" id="IPR022059">
    <property type="entry name" value="DUF3615"/>
</dbReference>
<dbReference type="HOGENOM" id="CLU_011465_3_0_1"/>
<reference evidence="3" key="2">
    <citation type="submission" date="2018-08" db="UniProtKB">
        <authorList>
            <consortium name="EnsemblPlants"/>
        </authorList>
    </citation>
    <scope>IDENTIFICATION</scope>
    <source>
        <strain evidence="3">Yugu1</strain>
    </source>
</reference>
<dbReference type="Pfam" id="PF20235">
    <property type="entry name" value="PIR2-like_helical"/>
    <property type="match status" value="2"/>
</dbReference>
<gene>
    <name evidence="3" type="primary">LOC101762180</name>
</gene>
<dbReference type="AlphaFoldDB" id="K3XEU0"/>
<dbReference type="EnsemblPlants" id="KQL03239">
    <property type="protein sequence ID" value="KQL03239"/>
    <property type="gene ID" value="SETIT_000407mg"/>
</dbReference>
<organism evidence="3 4">
    <name type="scientific">Setaria italica</name>
    <name type="common">Foxtail millet</name>
    <name type="synonym">Panicum italicum</name>
    <dbReference type="NCBI Taxonomy" id="4555"/>
    <lineage>
        <taxon>Eukaryota</taxon>
        <taxon>Viridiplantae</taxon>
        <taxon>Streptophyta</taxon>
        <taxon>Embryophyta</taxon>
        <taxon>Tracheophyta</taxon>
        <taxon>Spermatophyta</taxon>
        <taxon>Magnoliopsida</taxon>
        <taxon>Liliopsida</taxon>
        <taxon>Poales</taxon>
        <taxon>Poaceae</taxon>
        <taxon>PACMAD clade</taxon>
        <taxon>Panicoideae</taxon>
        <taxon>Panicodae</taxon>
        <taxon>Paniceae</taxon>
        <taxon>Cenchrinae</taxon>
        <taxon>Setaria</taxon>
    </lineage>
</organism>
<keyword evidence="4" id="KW-1185">Reference proteome</keyword>
<accession>K3XEU0</accession>
<dbReference type="PANTHER" id="PTHR33120">
    <property type="entry name" value="EXPRESSED PROTEIN-RELATED"/>
    <property type="match status" value="1"/>
</dbReference>
<dbReference type="GeneID" id="101762180"/>
<dbReference type="EMBL" id="AGNK02002733">
    <property type="status" value="NOT_ANNOTATED_CDS"/>
    <property type="molecule type" value="Genomic_DNA"/>
</dbReference>
<dbReference type="Pfam" id="PF12274">
    <property type="entry name" value="DUF3615"/>
    <property type="match status" value="1"/>
</dbReference>
<feature type="domain" description="PIR2-like helical" evidence="2">
    <location>
        <begin position="366"/>
        <end position="474"/>
    </location>
</feature>
<dbReference type="Gramene" id="KQL03239">
    <property type="protein sequence ID" value="KQL03239"/>
    <property type="gene ID" value="SETIT_000407mg"/>
</dbReference>
<dbReference type="RefSeq" id="XP_004967389.2">
    <property type="nucleotide sequence ID" value="XM_004967332.3"/>
</dbReference>
<dbReference type="FunCoup" id="K3XEU0">
    <property type="interactions" value="221"/>
</dbReference>
<dbReference type="InterPro" id="IPR046527">
    <property type="entry name" value="PIR2-like_helical"/>
</dbReference>
<dbReference type="KEGG" id="sita:101762180"/>
<dbReference type="InParanoid" id="K3XEU0"/>
<dbReference type="PANTHER" id="PTHR33120:SF42">
    <property type="entry name" value="OS12G0105000 PROTEIN"/>
    <property type="match status" value="1"/>
</dbReference>
<evidence type="ECO:0000313" key="4">
    <source>
        <dbReference type="Proteomes" id="UP000004995"/>
    </source>
</evidence>
<dbReference type="eggNOG" id="ENOG502R3AP">
    <property type="taxonomic scope" value="Eukaryota"/>
</dbReference>
<dbReference type="Proteomes" id="UP000004995">
    <property type="component" value="Unassembled WGS sequence"/>
</dbReference>
<protein>
    <submittedName>
        <fullName evidence="3">Uncharacterized protein</fullName>
    </submittedName>
</protein>
<evidence type="ECO:0000259" key="1">
    <source>
        <dbReference type="Pfam" id="PF12274"/>
    </source>
</evidence>
<dbReference type="OMA" id="YFRYLIG"/>
<sequence>MAAPCNFALIAVESSRSAPGMGSFSCFHHGDMERRSTLDEGALKKWFENSRARIDEFYDEAARRLPLKEMPELDGCIYAGGLCFGLADPVTNIILNAVGLLLHDQQGEHPPPHGRVRVYEGWRDVVWRSIDGIAAFMNAYFRYLSTDQAKRYLYLASQDLTLAIKLVHHDRFAQGSSNQRRPLLPDGGKLKAALRFAALKAQHPAPDVLAGLMTAEYPRDTLAPVLFKLGNQQGGKEQLTTDDVLEIRDLLAHQWPPTPQPANIDFWCRPNGRTCTRRGDDGVLVISNSLGEDLVAQTSIVTTRDYFQTQQQNYISDLVFCCEDMETKLSRCLEASALAASAMATEVNYDVPPCEHIISVKMCLLDTIHALYIKALATLPSKPSLLRALLVAGHCYGLMDPVSNIILNSFWYDVAFPLARGVEVDLPQGILDTRPMARLESRSLDGLVAMVQGTFGSKHRALEFLSSLDCDLTRSSYLGRPIIKIARNVSFAAVAEIAKHPQHTAFGSFLMSLSPEKIGHLHSLISAAHWDQLIRVLSNEMYSVWPVSVLKEEDSSLVSPFVSARISGKRLAFIRNLDFVHTELNKVLRKYCNQHPWEPSYQLDIICGVTASSSPFHPNFYHANFLATINDAIGSSHERTLFFAEFWVSPSREDVQSKPSSCCPIYDYSACIGRCSFCEDEGNKILHPPSGHSRDFNGSINLYRSAVRAYKDVLKGLLVSDFIYFDPGRDVELAKIIHDYEDNNIPEMLDTKPSLVCERPRFI</sequence>
<name>K3XEU0_SETIT</name>
<proteinExistence type="predicted"/>
<evidence type="ECO:0000259" key="2">
    <source>
        <dbReference type="Pfam" id="PF20235"/>
    </source>
</evidence>
<reference evidence="4" key="1">
    <citation type="journal article" date="2012" name="Nat. Biotechnol.">
        <title>Reference genome sequence of the model plant Setaria.</title>
        <authorList>
            <person name="Bennetzen J.L."/>
            <person name="Schmutz J."/>
            <person name="Wang H."/>
            <person name="Percifield R."/>
            <person name="Hawkins J."/>
            <person name="Pontaroli A.C."/>
            <person name="Estep M."/>
            <person name="Feng L."/>
            <person name="Vaughn J.N."/>
            <person name="Grimwood J."/>
            <person name="Jenkins J."/>
            <person name="Barry K."/>
            <person name="Lindquist E."/>
            <person name="Hellsten U."/>
            <person name="Deshpande S."/>
            <person name="Wang X."/>
            <person name="Wu X."/>
            <person name="Mitros T."/>
            <person name="Triplett J."/>
            <person name="Yang X."/>
            <person name="Ye C.Y."/>
            <person name="Mauro-Herrera M."/>
            <person name="Wang L."/>
            <person name="Li P."/>
            <person name="Sharma M."/>
            <person name="Sharma R."/>
            <person name="Ronald P.C."/>
            <person name="Panaud O."/>
            <person name="Kellogg E.A."/>
            <person name="Brutnell T.P."/>
            <person name="Doust A.N."/>
            <person name="Tuskan G.A."/>
            <person name="Rokhsar D."/>
            <person name="Devos K.M."/>
        </authorList>
    </citation>
    <scope>NUCLEOTIDE SEQUENCE [LARGE SCALE GENOMIC DNA]</scope>
    <source>
        <strain evidence="4">cv. Yugu1</strain>
    </source>
</reference>
<evidence type="ECO:0000313" key="3">
    <source>
        <dbReference type="EnsemblPlants" id="KQL03239"/>
    </source>
</evidence>
<feature type="domain" description="DUF3615" evidence="1">
    <location>
        <begin position="585"/>
        <end position="688"/>
    </location>
</feature>